<keyword evidence="3" id="KW-0347">Helicase</keyword>
<dbReference type="AlphaFoldDB" id="A0A418SX56"/>
<evidence type="ECO:0000313" key="7">
    <source>
        <dbReference type="Proteomes" id="UP000284202"/>
    </source>
</evidence>
<dbReference type="Pfam" id="PF13361">
    <property type="entry name" value="UvrD_C"/>
    <property type="match status" value="1"/>
</dbReference>
<keyword evidence="7" id="KW-1185">Reference proteome</keyword>
<evidence type="ECO:0000256" key="2">
    <source>
        <dbReference type="ARBA" id="ARBA00022801"/>
    </source>
</evidence>
<dbReference type="GO" id="GO:0004386">
    <property type="term" value="F:helicase activity"/>
    <property type="evidence" value="ECO:0007669"/>
    <property type="project" value="UniProtKB-KW"/>
</dbReference>
<reference evidence="7" key="1">
    <citation type="submission" date="2018-09" db="EMBL/GenBank/DDBJ databases">
        <title>Acidovorax cavernicola nov. sp. isolated from Gruta de las Maravillas (Aracena, Spain).</title>
        <authorList>
            <person name="Jurado V."/>
            <person name="Gutierrez-Patricio S."/>
            <person name="Gonzalez-Pimentel J.L."/>
            <person name="Miller A.Z."/>
            <person name="Laiz L."/>
            <person name="Saiz-Jimenez C."/>
        </authorList>
    </citation>
    <scope>NUCLEOTIDE SEQUENCE [LARGE SCALE GENOMIC DNA]</scope>
    <source>
        <strain evidence="7">1011MAR3C25</strain>
    </source>
</reference>
<dbReference type="InterPro" id="IPR027417">
    <property type="entry name" value="P-loop_NTPase"/>
</dbReference>
<protein>
    <recommendedName>
        <fullName evidence="5">UvrD-like helicase C-terminal domain-containing protein</fullName>
    </recommendedName>
</protein>
<evidence type="ECO:0000259" key="5">
    <source>
        <dbReference type="Pfam" id="PF13361"/>
    </source>
</evidence>
<dbReference type="SUPFAM" id="SSF52540">
    <property type="entry name" value="P-loop containing nucleoside triphosphate hydrolases"/>
    <property type="match status" value="1"/>
</dbReference>
<feature type="domain" description="UvrD-like helicase C-terminal" evidence="5">
    <location>
        <begin position="1"/>
        <end position="52"/>
    </location>
</feature>
<evidence type="ECO:0000313" key="6">
    <source>
        <dbReference type="EMBL" id="RJE85468.1"/>
    </source>
</evidence>
<dbReference type="GO" id="GO:0016787">
    <property type="term" value="F:hydrolase activity"/>
    <property type="evidence" value="ECO:0007669"/>
    <property type="project" value="UniProtKB-KW"/>
</dbReference>
<dbReference type="RefSeq" id="WP_119748674.1">
    <property type="nucleotide sequence ID" value="NZ_QZCG01000006.1"/>
</dbReference>
<dbReference type="Proteomes" id="UP000284202">
    <property type="component" value="Unassembled WGS sequence"/>
</dbReference>
<keyword evidence="1" id="KW-0547">Nucleotide-binding</keyword>
<dbReference type="GO" id="GO:0005524">
    <property type="term" value="F:ATP binding"/>
    <property type="evidence" value="ECO:0007669"/>
    <property type="project" value="UniProtKB-KW"/>
</dbReference>
<organism evidence="6 7">
    <name type="scientific">Paracoccus onubensis</name>
    <dbReference type="NCBI Taxonomy" id="1675788"/>
    <lineage>
        <taxon>Bacteria</taxon>
        <taxon>Pseudomonadati</taxon>
        <taxon>Pseudomonadota</taxon>
        <taxon>Alphaproteobacteria</taxon>
        <taxon>Rhodobacterales</taxon>
        <taxon>Paracoccaceae</taxon>
        <taxon>Paracoccus</taxon>
    </lineage>
</organism>
<dbReference type="EMBL" id="QZCG01000006">
    <property type="protein sequence ID" value="RJE85468.1"/>
    <property type="molecule type" value="Genomic_DNA"/>
</dbReference>
<evidence type="ECO:0000256" key="3">
    <source>
        <dbReference type="ARBA" id="ARBA00022806"/>
    </source>
</evidence>
<name>A0A418SX56_9RHOB</name>
<comment type="caution">
    <text evidence="6">The sequence shown here is derived from an EMBL/GenBank/DDBJ whole genome shotgun (WGS) entry which is preliminary data.</text>
</comment>
<sequence length="197" mass="21960">MTAHRAKGLEFRDVVILDGDWAKPSKGEDADSPRRLFYVAMTRAKGSLTILATGEHPFAPQPGECCPWRHITPELGGLPAYYPTHVAPDMALVDLSWAGRLRQGSPELRSISEACVGDSVTLTLEGDRWLLLDQHSRTIGRMSRNFVPPAGKELVKGEIGAIIRWKKSDNDESFQVHIKRDDWETVLPELQFSVTAK</sequence>
<dbReference type="InterPro" id="IPR014017">
    <property type="entry name" value="DNA_helicase_UvrD-like_C"/>
</dbReference>
<keyword evidence="2" id="KW-0378">Hydrolase</keyword>
<accession>A0A418SX56</accession>
<dbReference type="OrthoDB" id="7211215at2"/>
<gene>
    <name evidence="6" type="ORF">D3P04_10730</name>
</gene>
<proteinExistence type="predicted"/>
<evidence type="ECO:0000256" key="4">
    <source>
        <dbReference type="ARBA" id="ARBA00022840"/>
    </source>
</evidence>
<dbReference type="Gene3D" id="3.40.50.300">
    <property type="entry name" value="P-loop containing nucleotide triphosphate hydrolases"/>
    <property type="match status" value="1"/>
</dbReference>
<keyword evidence="4" id="KW-0067">ATP-binding</keyword>
<evidence type="ECO:0000256" key="1">
    <source>
        <dbReference type="ARBA" id="ARBA00022741"/>
    </source>
</evidence>